<evidence type="ECO:0000256" key="6">
    <source>
        <dbReference type="RuleBase" id="RU363053"/>
    </source>
</evidence>
<protein>
    <submittedName>
        <fullName evidence="7">Uncharacterized protein</fullName>
    </submittedName>
</protein>
<feature type="transmembrane region" description="Helical" evidence="6">
    <location>
        <begin position="130"/>
        <end position="152"/>
    </location>
</feature>
<feature type="transmembrane region" description="Helical" evidence="6">
    <location>
        <begin position="158"/>
        <end position="177"/>
    </location>
</feature>
<reference evidence="7" key="1">
    <citation type="journal article" date="2011" name="PLoS ONE">
        <title>A deep insight into the sialotranscriptome of the gulf coast tick, Amblyomma maculatum.</title>
        <authorList>
            <person name="Karim S."/>
            <person name="Singh P."/>
            <person name="Ribeiro J.M."/>
        </authorList>
    </citation>
    <scope>NUCLEOTIDE SEQUENCE</scope>
    <source>
        <tissue evidence="7">Salivary gland</tissue>
    </source>
</reference>
<accession>G3MR91</accession>
<feature type="transmembrane region" description="Helical" evidence="6">
    <location>
        <begin position="96"/>
        <end position="114"/>
    </location>
</feature>
<keyword evidence="4 6" id="KW-1133">Transmembrane helix</keyword>
<sequence length="196" mass="22078">MPTFSKLKSAVASLFTKHLFATNVALGTGFMMIGDTMQQSYEIYAGKQTAFDTKRSKNMLIVGGTFGVCGHKWYSFLDRKFPGNSFAMVGRKLLCEFAICPPLAFILFVGVGALNSKPFQQSVTEFKRNIVLFCVADWGCFVPAQALNFMFLPPRFRFLYVCGLTVVYDIFLSFILHRDSHDEDKAKNLQWSGLDN</sequence>
<comment type="similarity">
    <text evidence="2 6">Belongs to the peroxisomal membrane protein PXMP2/4 family.</text>
</comment>
<name>G3MR91_AMBMU</name>
<evidence type="ECO:0000256" key="5">
    <source>
        <dbReference type="ARBA" id="ARBA00023136"/>
    </source>
</evidence>
<proteinExistence type="evidence at transcript level"/>
<dbReference type="GO" id="GO:0061668">
    <property type="term" value="P:mitochondrial ribosome assembly"/>
    <property type="evidence" value="ECO:0007669"/>
    <property type="project" value="TreeGrafter"/>
</dbReference>
<comment type="subcellular location">
    <subcellularLocation>
        <location evidence="1">Membrane</location>
        <topology evidence="1">Multi-pass membrane protein</topology>
    </subcellularLocation>
</comment>
<dbReference type="Pfam" id="PF04117">
    <property type="entry name" value="Mpv17_PMP22"/>
    <property type="match status" value="1"/>
</dbReference>
<evidence type="ECO:0000256" key="3">
    <source>
        <dbReference type="ARBA" id="ARBA00022692"/>
    </source>
</evidence>
<dbReference type="PANTHER" id="PTHR11266">
    <property type="entry name" value="PEROXISOMAL MEMBRANE PROTEIN 2, PXMP2 MPV17"/>
    <property type="match status" value="1"/>
</dbReference>
<evidence type="ECO:0000256" key="2">
    <source>
        <dbReference type="ARBA" id="ARBA00006824"/>
    </source>
</evidence>
<dbReference type="InterPro" id="IPR007248">
    <property type="entry name" value="Mpv17_PMP22"/>
</dbReference>
<dbReference type="GO" id="GO:0016020">
    <property type="term" value="C:membrane"/>
    <property type="evidence" value="ECO:0007669"/>
    <property type="project" value="UniProtKB-SubCell"/>
</dbReference>
<dbReference type="PANTHER" id="PTHR11266:SF8">
    <property type="entry name" value="MPV17-LIKE PROTEIN 2"/>
    <property type="match status" value="1"/>
</dbReference>
<evidence type="ECO:0000313" key="7">
    <source>
        <dbReference type="EMBL" id="AEO36009.1"/>
    </source>
</evidence>
<dbReference type="GO" id="GO:0005739">
    <property type="term" value="C:mitochondrion"/>
    <property type="evidence" value="ECO:0007669"/>
    <property type="project" value="TreeGrafter"/>
</dbReference>
<keyword evidence="3 6" id="KW-0812">Transmembrane</keyword>
<evidence type="ECO:0000256" key="1">
    <source>
        <dbReference type="ARBA" id="ARBA00004141"/>
    </source>
</evidence>
<evidence type="ECO:0000256" key="4">
    <source>
        <dbReference type="ARBA" id="ARBA00022989"/>
    </source>
</evidence>
<dbReference type="EMBL" id="JO844392">
    <property type="protein sequence ID" value="AEO36009.1"/>
    <property type="molecule type" value="mRNA"/>
</dbReference>
<keyword evidence="5 6" id="KW-0472">Membrane</keyword>
<organism evidence="7">
    <name type="scientific">Amblyomma maculatum</name>
    <name type="common">Gulf Coast tick</name>
    <dbReference type="NCBI Taxonomy" id="34609"/>
    <lineage>
        <taxon>Eukaryota</taxon>
        <taxon>Metazoa</taxon>
        <taxon>Ecdysozoa</taxon>
        <taxon>Arthropoda</taxon>
        <taxon>Chelicerata</taxon>
        <taxon>Arachnida</taxon>
        <taxon>Acari</taxon>
        <taxon>Parasitiformes</taxon>
        <taxon>Ixodida</taxon>
        <taxon>Ixodoidea</taxon>
        <taxon>Ixodidae</taxon>
        <taxon>Amblyomminae</taxon>
        <taxon>Amblyomma</taxon>
    </lineage>
</organism>
<dbReference type="AlphaFoldDB" id="G3MR91"/>